<evidence type="ECO:0000259" key="8">
    <source>
        <dbReference type="PROSITE" id="PS50928"/>
    </source>
</evidence>
<dbReference type="InterPro" id="IPR035906">
    <property type="entry name" value="MetI-like_sf"/>
</dbReference>
<feature type="transmembrane region" description="Helical" evidence="7">
    <location>
        <begin position="12"/>
        <end position="37"/>
    </location>
</feature>
<evidence type="ECO:0000256" key="2">
    <source>
        <dbReference type="ARBA" id="ARBA00022448"/>
    </source>
</evidence>
<dbReference type="AlphaFoldDB" id="A0A540VLB4"/>
<dbReference type="CDD" id="cd06261">
    <property type="entry name" value="TM_PBP2"/>
    <property type="match status" value="1"/>
</dbReference>
<dbReference type="PROSITE" id="PS50928">
    <property type="entry name" value="ABC_TM1"/>
    <property type="match status" value="1"/>
</dbReference>
<accession>A0A540VLB4</accession>
<dbReference type="EMBL" id="VIGC01000003">
    <property type="protein sequence ID" value="TQE97512.1"/>
    <property type="molecule type" value="Genomic_DNA"/>
</dbReference>
<comment type="subcellular location">
    <subcellularLocation>
        <location evidence="1 7">Cell membrane</location>
        <topology evidence="1 7">Multi-pass membrane protein</topology>
    </subcellularLocation>
</comment>
<evidence type="ECO:0000256" key="3">
    <source>
        <dbReference type="ARBA" id="ARBA00022475"/>
    </source>
</evidence>
<evidence type="ECO:0000256" key="6">
    <source>
        <dbReference type="ARBA" id="ARBA00023136"/>
    </source>
</evidence>
<keyword evidence="4 7" id="KW-0812">Transmembrane</keyword>
<protein>
    <submittedName>
        <fullName evidence="9">Sugar ABC transporter permease</fullName>
    </submittedName>
</protein>
<keyword evidence="6 7" id="KW-0472">Membrane</keyword>
<keyword evidence="2 7" id="KW-0813">Transport</keyword>
<dbReference type="Proteomes" id="UP000317371">
    <property type="component" value="Unassembled WGS sequence"/>
</dbReference>
<comment type="caution">
    <text evidence="9">The sequence shown here is derived from an EMBL/GenBank/DDBJ whole genome shotgun (WGS) entry which is preliminary data.</text>
</comment>
<keyword evidence="5 7" id="KW-1133">Transmembrane helix</keyword>
<feature type="transmembrane region" description="Helical" evidence="7">
    <location>
        <begin position="74"/>
        <end position="95"/>
    </location>
</feature>
<evidence type="ECO:0000256" key="4">
    <source>
        <dbReference type="ARBA" id="ARBA00022692"/>
    </source>
</evidence>
<name>A0A540VLB4_9CHLR</name>
<keyword evidence="10" id="KW-1185">Reference proteome</keyword>
<dbReference type="GO" id="GO:0055085">
    <property type="term" value="P:transmembrane transport"/>
    <property type="evidence" value="ECO:0007669"/>
    <property type="project" value="InterPro"/>
</dbReference>
<dbReference type="GO" id="GO:0005886">
    <property type="term" value="C:plasma membrane"/>
    <property type="evidence" value="ECO:0007669"/>
    <property type="project" value="UniProtKB-SubCell"/>
</dbReference>
<evidence type="ECO:0000256" key="1">
    <source>
        <dbReference type="ARBA" id="ARBA00004651"/>
    </source>
</evidence>
<dbReference type="Gene3D" id="1.10.3720.10">
    <property type="entry name" value="MetI-like"/>
    <property type="match status" value="1"/>
</dbReference>
<keyword evidence="3" id="KW-1003">Cell membrane</keyword>
<reference evidence="9 10" key="1">
    <citation type="submission" date="2019-06" db="EMBL/GenBank/DDBJ databases">
        <title>Genome sequence of Litorilinea aerophila BAA-2444.</title>
        <authorList>
            <person name="Maclea K.S."/>
            <person name="Maurais E.G."/>
            <person name="Iannazzi L.C."/>
        </authorList>
    </citation>
    <scope>NUCLEOTIDE SEQUENCE [LARGE SCALE GENOMIC DNA]</scope>
    <source>
        <strain evidence="9 10">ATCC BAA-2444</strain>
    </source>
</reference>
<evidence type="ECO:0000313" key="9">
    <source>
        <dbReference type="EMBL" id="TQE97512.1"/>
    </source>
</evidence>
<feature type="transmembrane region" description="Helical" evidence="7">
    <location>
        <begin position="107"/>
        <end position="129"/>
    </location>
</feature>
<feature type="domain" description="ABC transmembrane type-1" evidence="8">
    <location>
        <begin position="70"/>
        <end position="283"/>
    </location>
</feature>
<dbReference type="SUPFAM" id="SSF161098">
    <property type="entry name" value="MetI-like"/>
    <property type="match status" value="1"/>
</dbReference>
<dbReference type="RefSeq" id="WP_141608705.1">
    <property type="nucleotide sequence ID" value="NZ_VIGC02000003.1"/>
</dbReference>
<evidence type="ECO:0000313" key="10">
    <source>
        <dbReference type="Proteomes" id="UP000317371"/>
    </source>
</evidence>
<comment type="similarity">
    <text evidence="7">Belongs to the binding-protein-dependent transport system permease family.</text>
</comment>
<dbReference type="Pfam" id="PF00528">
    <property type="entry name" value="BPD_transp_1"/>
    <property type="match status" value="1"/>
</dbReference>
<evidence type="ECO:0000256" key="7">
    <source>
        <dbReference type="RuleBase" id="RU363032"/>
    </source>
</evidence>
<dbReference type="InterPro" id="IPR000515">
    <property type="entry name" value="MetI-like"/>
</dbReference>
<dbReference type="PANTHER" id="PTHR30193:SF1">
    <property type="entry name" value="ABC TRANSPORTER PERMEASE PROTEIN YESP-RELATED"/>
    <property type="match status" value="1"/>
</dbReference>
<evidence type="ECO:0000256" key="5">
    <source>
        <dbReference type="ARBA" id="ARBA00022989"/>
    </source>
</evidence>
<feature type="transmembrane region" description="Helical" evidence="7">
    <location>
        <begin position="267"/>
        <end position="286"/>
    </location>
</feature>
<gene>
    <name evidence="9" type="ORF">FKZ61_03520</name>
</gene>
<dbReference type="InterPro" id="IPR051393">
    <property type="entry name" value="ABC_transporter_permease"/>
</dbReference>
<organism evidence="9 10">
    <name type="scientific">Litorilinea aerophila</name>
    <dbReference type="NCBI Taxonomy" id="1204385"/>
    <lineage>
        <taxon>Bacteria</taxon>
        <taxon>Bacillati</taxon>
        <taxon>Chloroflexota</taxon>
        <taxon>Caldilineae</taxon>
        <taxon>Caldilineales</taxon>
        <taxon>Caldilineaceae</taxon>
        <taxon>Litorilinea</taxon>
    </lineage>
</organism>
<dbReference type="InParanoid" id="A0A540VLB4"/>
<sequence length="297" mass="33721">MSRLQRIEAFYGYLLISPWLLGFLFFTLGPMLASFYYSFTRYNVQTSPSFIGAENYIYAFTRDNLFWVSVQRTLTWSLLTVPLGTVGSLFAAILLNQKLKGVSVYRTFFFMPHLTPIVAAAILWMWILQPDIGVLNSLLARVGIRGPNWLQSVHWSMPALAMIALWTGIGGNKMLIFLAGLQSIPETLYEAADMDGATHWQKFINITLPMISPSMFFNLVLGIIASFQVFGMAFVTTRGGPAYATYFYALHLYQQAFVSFDMGYGSALAWIFFIAVLVLTIFQLWLQKHWVYYEGAV</sequence>
<proteinExistence type="inferred from homology"/>
<dbReference type="PANTHER" id="PTHR30193">
    <property type="entry name" value="ABC TRANSPORTER PERMEASE PROTEIN"/>
    <property type="match status" value="1"/>
</dbReference>
<dbReference type="OrthoDB" id="9788108at2"/>